<evidence type="ECO:0000313" key="3">
    <source>
        <dbReference type="Proteomes" id="UP001432322"/>
    </source>
</evidence>
<reference evidence="2" key="1">
    <citation type="submission" date="2023-10" db="EMBL/GenBank/DDBJ databases">
        <title>Genome assembly of Pristionchus species.</title>
        <authorList>
            <person name="Yoshida K."/>
            <person name="Sommer R.J."/>
        </authorList>
    </citation>
    <scope>NUCLEOTIDE SEQUENCE</scope>
    <source>
        <strain evidence="2">RS5133</strain>
    </source>
</reference>
<dbReference type="InterPro" id="IPR036873">
    <property type="entry name" value="Rhodanese-like_dom_sf"/>
</dbReference>
<proteinExistence type="predicted"/>
<dbReference type="SUPFAM" id="SSF52821">
    <property type="entry name" value="Rhodanese/Cell cycle control phosphatase"/>
    <property type="match status" value="1"/>
</dbReference>
<dbReference type="InterPro" id="IPR001763">
    <property type="entry name" value="Rhodanese-like_dom"/>
</dbReference>
<protein>
    <recommendedName>
        <fullName evidence="1">Rhodanese domain-containing protein</fullName>
    </recommendedName>
</protein>
<accession>A0AAV5X349</accession>
<feature type="non-terminal residue" evidence="2">
    <location>
        <position position="1"/>
    </location>
</feature>
<dbReference type="EMBL" id="BTSY01000231">
    <property type="protein sequence ID" value="GMT37703.1"/>
    <property type="molecule type" value="Genomic_DNA"/>
</dbReference>
<dbReference type="Proteomes" id="UP001432322">
    <property type="component" value="Unassembled WGS sequence"/>
</dbReference>
<feature type="domain" description="Rhodanese" evidence="1">
    <location>
        <begin position="1"/>
        <end position="63"/>
    </location>
</feature>
<dbReference type="PROSITE" id="PS50206">
    <property type="entry name" value="RHODANESE_3"/>
    <property type="match status" value="1"/>
</dbReference>
<name>A0AAV5X349_9BILA</name>
<evidence type="ECO:0000259" key="1">
    <source>
        <dbReference type="PROSITE" id="PS50206"/>
    </source>
</evidence>
<organism evidence="2 3">
    <name type="scientific">Pristionchus fissidentatus</name>
    <dbReference type="NCBI Taxonomy" id="1538716"/>
    <lineage>
        <taxon>Eukaryota</taxon>
        <taxon>Metazoa</taxon>
        <taxon>Ecdysozoa</taxon>
        <taxon>Nematoda</taxon>
        <taxon>Chromadorea</taxon>
        <taxon>Rhabditida</taxon>
        <taxon>Rhabditina</taxon>
        <taxon>Diplogasteromorpha</taxon>
        <taxon>Diplogasteroidea</taxon>
        <taxon>Neodiplogasteridae</taxon>
        <taxon>Pristionchus</taxon>
    </lineage>
</organism>
<dbReference type="Gene3D" id="3.40.250.10">
    <property type="entry name" value="Rhodanese-like domain"/>
    <property type="match status" value="1"/>
</dbReference>
<keyword evidence="3" id="KW-1185">Reference proteome</keyword>
<gene>
    <name evidence="2" type="ORF">PFISCL1PPCAC_29001</name>
</gene>
<comment type="caution">
    <text evidence="2">The sequence shown here is derived from an EMBL/GenBank/DDBJ whole genome shotgun (WGS) entry which is preliminary data.</text>
</comment>
<dbReference type="AlphaFoldDB" id="A0AAV5X349"/>
<evidence type="ECO:0000313" key="2">
    <source>
        <dbReference type="EMBL" id="GMT37703.1"/>
    </source>
</evidence>
<sequence>SDAELAEILSKAGLDTAKPIVTMCNGGTQASLLGLAVAKANKKFRLFNGSLREVAQRAPLLISEK</sequence>
<feature type="non-terminal residue" evidence="2">
    <location>
        <position position="65"/>
    </location>
</feature>